<evidence type="ECO:0000256" key="1">
    <source>
        <dbReference type="ARBA" id="ARBA00006817"/>
    </source>
</evidence>
<evidence type="ECO:0000313" key="4">
    <source>
        <dbReference type="Proteomes" id="UP000027920"/>
    </source>
</evidence>
<reference evidence="3 4" key="1">
    <citation type="submission" date="2013-03" db="EMBL/GenBank/DDBJ databases">
        <title>The Genome Sequence of Exophiala aquamarina CBS 119918.</title>
        <authorList>
            <consortium name="The Broad Institute Genomics Platform"/>
            <person name="Cuomo C."/>
            <person name="de Hoog S."/>
            <person name="Gorbushina A."/>
            <person name="Walker B."/>
            <person name="Young S.K."/>
            <person name="Zeng Q."/>
            <person name="Gargeya S."/>
            <person name="Fitzgerald M."/>
            <person name="Haas B."/>
            <person name="Abouelleil A."/>
            <person name="Allen A.W."/>
            <person name="Alvarado L."/>
            <person name="Arachchi H.M."/>
            <person name="Berlin A.M."/>
            <person name="Chapman S.B."/>
            <person name="Gainer-Dewar J."/>
            <person name="Goldberg J."/>
            <person name="Griggs A."/>
            <person name="Gujja S."/>
            <person name="Hansen M."/>
            <person name="Howarth C."/>
            <person name="Imamovic A."/>
            <person name="Ireland A."/>
            <person name="Larimer J."/>
            <person name="McCowan C."/>
            <person name="Murphy C."/>
            <person name="Pearson M."/>
            <person name="Poon T.W."/>
            <person name="Priest M."/>
            <person name="Roberts A."/>
            <person name="Saif S."/>
            <person name="Shea T."/>
            <person name="Sisk P."/>
            <person name="Sykes S."/>
            <person name="Wortman J."/>
            <person name="Nusbaum C."/>
            <person name="Birren B."/>
        </authorList>
    </citation>
    <scope>NUCLEOTIDE SEQUENCE [LARGE SCALE GENOMIC DNA]</scope>
    <source>
        <strain evidence="3 4">CBS 119918</strain>
    </source>
</reference>
<proteinExistence type="inferred from homology"/>
<organism evidence="3 4">
    <name type="scientific">Exophiala aquamarina CBS 119918</name>
    <dbReference type="NCBI Taxonomy" id="1182545"/>
    <lineage>
        <taxon>Eukaryota</taxon>
        <taxon>Fungi</taxon>
        <taxon>Dikarya</taxon>
        <taxon>Ascomycota</taxon>
        <taxon>Pezizomycotina</taxon>
        <taxon>Eurotiomycetes</taxon>
        <taxon>Chaetothyriomycetidae</taxon>
        <taxon>Chaetothyriales</taxon>
        <taxon>Herpotrichiellaceae</taxon>
        <taxon>Exophiala</taxon>
    </lineage>
</organism>
<comment type="caution">
    <text evidence="3">The sequence shown here is derived from an EMBL/GenBank/DDBJ whole genome shotgun (WGS) entry which is preliminary data.</text>
</comment>
<dbReference type="SUPFAM" id="SSF55961">
    <property type="entry name" value="Bet v1-like"/>
    <property type="match status" value="1"/>
</dbReference>
<dbReference type="Pfam" id="PF08327">
    <property type="entry name" value="AHSA1"/>
    <property type="match status" value="1"/>
</dbReference>
<gene>
    <name evidence="3" type="ORF">A1O9_11956</name>
</gene>
<dbReference type="Proteomes" id="UP000027920">
    <property type="component" value="Unassembled WGS sequence"/>
</dbReference>
<dbReference type="InterPro" id="IPR023393">
    <property type="entry name" value="START-like_dom_sf"/>
</dbReference>
<dbReference type="OrthoDB" id="4131135at2759"/>
<dbReference type="VEuPathDB" id="FungiDB:A1O9_11956"/>
<evidence type="ECO:0000259" key="2">
    <source>
        <dbReference type="Pfam" id="PF08327"/>
    </source>
</evidence>
<dbReference type="InterPro" id="IPR013538">
    <property type="entry name" value="ASHA1/2-like_C"/>
</dbReference>
<sequence length="162" mass="18780">MASWEFTVKHDILATPDRIFQVWTDGNDSRGPWVGDGERQVDPREGGDFFWNDHNFSDLGGGGGSWGHWGRFTKINNTMLPYNIEYTWKSQWTDQYETKVLVSLDVDKTDERFTEVTLSMTGLPDNRHGYEHKNAWIRILGEMGAKFWGNANEKDNRPKVLH</sequence>
<dbReference type="GeneID" id="25286851"/>
<dbReference type="AlphaFoldDB" id="A0A072NWH5"/>
<dbReference type="RefSeq" id="XP_013254556.1">
    <property type="nucleotide sequence ID" value="XM_013399102.1"/>
</dbReference>
<keyword evidence="4" id="KW-1185">Reference proteome</keyword>
<comment type="similarity">
    <text evidence="1">Belongs to the AHA1 family.</text>
</comment>
<dbReference type="HOGENOM" id="CLU_1635397_0_0_1"/>
<feature type="domain" description="Activator of Hsp90 ATPase homologue 1/2-like C-terminal" evidence="2">
    <location>
        <begin position="14"/>
        <end position="143"/>
    </location>
</feature>
<dbReference type="EMBL" id="AMGV01000020">
    <property type="protein sequence ID" value="KEF51966.1"/>
    <property type="molecule type" value="Genomic_DNA"/>
</dbReference>
<dbReference type="Gene3D" id="3.30.530.20">
    <property type="match status" value="1"/>
</dbReference>
<accession>A0A072NWH5</accession>
<name>A0A072NWH5_9EURO</name>
<protein>
    <recommendedName>
        <fullName evidence="2">Activator of Hsp90 ATPase homologue 1/2-like C-terminal domain-containing protein</fullName>
    </recommendedName>
</protein>
<evidence type="ECO:0000313" key="3">
    <source>
        <dbReference type="EMBL" id="KEF51966.1"/>
    </source>
</evidence>